<dbReference type="InterPro" id="IPR024199">
    <property type="entry name" value="Uncharacterised_DsbB"/>
</dbReference>
<dbReference type="RefSeq" id="WP_229954790.1">
    <property type="nucleotide sequence ID" value="NZ_BAAAEM010000002.1"/>
</dbReference>
<dbReference type="InterPro" id="IPR003752">
    <property type="entry name" value="DiS_bond_form_DsbB/BdbC"/>
</dbReference>
<evidence type="ECO:0000256" key="3">
    <source>
        <dbReference type="ARBA" id="ARBA00022989"/>
    </source>
</evidence>
<keyword evidence="2 5" id="KW-0812">Transmembrane</keyword>
<dbReference type="Proteomes" id="UP001500713">
    <property type="component" value="Unassembled WGS sequence"/>
</dbReference>
<dbReference type="PIRSF" id="PIRSF033913">
    <property type="entry name" value="S-S_format_DsbB"/>
    <property type="match status" value="1"/>
</dbReference>
<evidence type="ECO:0000313" key="6">
    <source>
        <dbReference type="EMBL" id="GAA0477169.1"/>
    </source>
</evidence>
<accession>A0ABN1AI76</accession>
<evidence type="ECO:0000256" key="4">
    <source>
        <dbReference type="ARBA" id="ARBA00023136"/>
    </source>
</evidence>
<reference evidence="6 7" key="1">
    <citation type="journal article" date="2019" name="Int. J. Syst. Evol. Microbiol.">
        <title>The Global Catalogue of Microorganisms (GCM) 10K type strain sequencing project: providing services to taxonomists for standard genome sequencing and annotation.</title>
        <authorList>
            <consortium name="The Broad Institute Genomics Platform"/>
            <consortium name="The Broad Institute Genome Sequencing Center for Infectious Disease"/>
            <person name="Wu L."/>
            <person name="Ma J."/>
        </authorList>
    </citation>
    <scope>NUCLEOTIDE SEQUENCE [LARGE SCALE GENOMIC DNA]</scope>
    <source>
        <strain evidence="6 7">JCM 14162</strain>
    </source>
</reference>
<feature type="transmembrane region" description="Helical" evidence="5">
    <location>
        <begin position="7"/>
        <end position="30"/>
    </location>
</feature>
<feature type="transmembrane region" description="Helical" evidence="5">
    <location>
        <begin position="42"/>
        <end position="58"/>
    </location>
</feature>
<dbReference type="EMBL" id="BAAAEM010000002">
    <property type="protein sequence ID" value="GAA0477169.1"/>
    <property type="molecule type" value="Genomic_DNA"/>
</dbReference>
<gene>
    <name evidence="6" type="ORF">GCM10009096_18800</name>
</gene>
<feature type="transmembrane region" description="Helical" evidence="5">
    <location>
        <begin position="137"/>
        <end position="158"/>
    </location>
</feature>
<keyword evidence="4 5" id="KW-0472">Membrane</keyword>
<keyword evidence="7" id="KW-1185">Reference proteome</keyword>
<dbReference type="Gene3D" id="1.20.1550.10">
    <property type="entry name" value="DsbB-like"/>
    <property type="match status" value="1"/>
</dbReference>
<keyword evidence="3 5" id="KW-1133">Transmembrane helix</keyword>
<comment type="subcellular location">
    <subcellularLocation>
        <location evidence="1">Membrane</location>
        <topology evidence="1">Multi-pass membrane protein</topology>
    </subcellularLocation>
</comment>
<feature type="transmembrane region" description="Helical" evidence="5">
    <location>
        <begin position="65"/>
        <end position="88"/>
    </location>
</feature>
<comment type="caution">
    <text evidence="6">The sequence shown here is derived from an EMBL/GenBank/DDBJ whole genome shotgun (WGS) entry which is preliminary data.</text>
</comment>
<organism evidence="6 7">
    <name type="scientific">Parasphingorhabdus litoris</name>
    <dbReference type="NCBI Taxonomy" id="394733"/>
    <lineage>
        <taxon>Bacteria</taxon>
        <taxon>Pseudomonadati</taxon>
        <taxon>Pseudomonadota</taxon>
        <taxon>Alphaproteobacteria</taxon>
        <taxon>Sphingomonadales</taxon>
        <taxon>Sphingomonadaceae</taxon>
        <taxon>Parasphingorhabdus</taxon>
    </lineage>
</organism>
<dbReference type="SUPFAM" id="SSF158442">
    <property type="entry name" value="DsbB-like"/>
    <property type="match status" value="1"/>
</dbReference>
<proteinExistence type="predicted"/>
<evidence type="ECO:0000313" key="7">
    <source>
        <dbReference type="Proteomes" id="UP001500713"/>
    </source>
</evidence>
<dbReference type="InterPro" id="IPR023380">
    <property type="entry name" value="DsbB-like_sf"/>
</dbReference>
<evidence type="ECO:0000256" key="5">
    <source>
        <dbReference type="SAM" id="Phobius"/>
    </source>
</evidence>
<sequence length="163" mass="17358">MAFSRAALWLSLIIPGSLLGGALISQYVFGLYPCEMCLWQRWPHWAAFFFALGGIIAGQRNWSGLLGPASFIFLAAIGILISGLIGGFHAGVEYGWWEGITACATTVPAGGDMLDSIMNAPLVRCDVAPWSLFGISLAGYNFLLSVGGAILILVLMAMGRKDV</sequence>
<protein>
    <submittedName>
        <fullName evidence="6">Disulfide bond formation protein B</fullName>
    </submittedName>
</protein>
<dbReference type="Pfam" id="PF02600">
    <property type="entry name" value="DsbB"/>
    <property type="match status" value="1"/>
</dbReference>
<evidence type="ECO:0000256" key="1">
    <source>
        <dbReference type="ARBA" id="ARBA00004141"/>
    </source>
</evidence>
<evidence type="ECO:0000256" key="2">
    <source>
        <dbReference type="ARBA" id="ARBA00022692"/>
    </source>
</evidence>
<name>A0ABN1AI76_9SPHN</name>